<reference evidence="8 9" key="1">
    <citation type="submission" date="2019-06" db="EMBL/GenBank/DDBJ databases">
        <title>Genome sequence of Litorilinea aerophila BAA-2444.</title>
        <authorList>
            <person name="Maclea K.S."/>
            <person name="Maurais E.G."/>
            <person name="Iannazzi L.C."/>
        </authorList>
    </citation>
    <scope>NUCLEOTIDE SEQUENCE [LARGE SCALE GENOMIC DNA]</scope>
    <source>
        <strain evidence="8 9">ATCC BAA-2444</strain>
    </source>
</reference>
<name>A0A540VBX3_9CHLR</name>
<dbReference type="InterPro" id="IPR013783">
    <property type="entry name" value="Ig-like_fold"/>
</dbReference>
<comment type="catalytic activity">
    <reaction evidence="1">
        <text>Hydrolysis of terminal non-reducing alpha-L-rhamnose residues in alpha-L-rhamnosides.</text>
        <dbReference type="EC" id="3.2.1.40"/>
    </reaction>
</comment>
<keyword evidence="9" id="KW-1185">Reference proteome</keyword>
<evidence type="ECO:0000256" key="2">
    <source>
        <dbReference type="ARBA" id="ARBA00012652"/>
    </source>
</evidence>
<dbReference type="OrthoDB" id="9761045at2"/>
<feature type="domain" description="Alpha-L-rhamnosidase six-hairpin glycosidase" evidence="6">
    <location>
        <begin position="440"/>
        <end position="796"/>
    </location>
</feature>
<evidence type="ECO:0000259" key="4">
    <source>
        <dbReference type="Pfam" id="PF05592"/>
    </source>
</evidence>
<dbReference type="Pfam" id="PF17389">
    <property type="entry name" value="Bac_rhamnosid6H"/>
    <property type="match status" value="1"/>
</dbReference>
<evidence type="ECO:0000313" key="8">
    <source>
        <dbReference type="EMBL" id="TQE93553.1"/>
    </source>
</evidence>
<dbReference type="Pfam" id="PF05592">
    <property type="entry name" value="Bac_rhamnosid"/>
    <property type="match status" value="1"/>
</dbReference>
<dbReference type="PIRSF" id="PIRSF010631">
    <property type="entry name" value="A-rhamnsds"/>
    <property type="match status" value="1"/>
</dbReference>
<feature type="domain" description="Bacterial alpha-L-rhamnosidase N-terminal" evidence="5">
    <location>
        <begin position="156"/>
        <end position="324"/>
    </location>
</feature>
<dbReference type="InterPro" id="IPR008928">
    <property type="entry name" value="6-hairpin_glycosidase_sf"/>
</dbReference>
<dbReference type="Gene3D" id="1.50.10.10">
    <property type="match status" value="1"/>
</dbReference>
<dbReference type="Pfam" id="PF25788">
    <property type="entry name" value="Ig_Rha78A_N"/>
    <property type="match status" value="1"/>
</dbReference>
<organism evidence="8 9">
    <name type="scientific">Litorilinea aerophila</name>
    <dbReference type="NCBI Taxonomy" id="1204385"/>
    <lineage>
        <taxon>Bacteria</taxon>
        <taxon>Bacillati</taxon>
        <taxon>Chloroflexota</taxon>
        <taxon>Caldilineae</taxon>
        <taxon>Caldilineales</taxon>
        <taxon>Caldilineaceae</taxon>
        <taxon>Litorilinea</taxon>
    </lineage>
</organism>
<evidence type="ECO:0000259" key="6">
    <source>
        <dbReference type="Pfam" id="PF17389"/>
    </source>
</evidence>
<comment type="caution">
    <text evidence="8">The sequence shown here is derived from an EMBL/GenBank/DDBJ whole genome shotgun (WGS) entry which is preliminary data.</text>
</comment>
<dbReference type="Gene3D" id="2.60.40.10">
    <property type="entry name" value="Immunoglobulins"/>
    <property type="match status" value="1"/>
</dbReference>
<dbReference type="GO" id="GO:0030596">
    <property type="term" value="F:alpha-L-rhamnosidase activity"/>
    <property type="evidence" value="ECO:0007669"/>
    <property type="project" value="UniProtKB-EC"/>
</dbReference>
<accession>A0A540VBX3</accession>
<proteinExistence type="predicted"/>
<keyword evidence="3" id="KW-0378">Hydrolase</keyword>
<dbReference type="Gene3D" id="2.60.120.260">
    <property type="entry name" value="Galactose-binding domain-like"/>
    <property type="match status" value="2"/>
</dbReference>
<dbReference type="Gene3D" id="2.60.420.10">
    <property type="entry name" value="Maltose phosphorylase, domain 3"/>
    <property type="match status" value="1"/>
</dbReference>
<dbReference type="InterPro" id="IPR035398">
    <property type="entry name" value="Bac_rhamnosid_C"/>
</dbReference>
<evidence type="ECO:0000256" key="3">
    <source>
        <dbReference type="ARBA" id="ARBA00022801"/>
    </source>
</evidence>
<dbReference type="Proteomes" id="UP000317371">
    <property type="component" value="Unassembled WGS sequence"/>
</dbReference>
<evidence type="ECO:0000259" key="7">
    <source>
        <dbReference type="Pfam" id="PF17390"/>
    </source>
</evidence>
<dbReference type="EC" id="3.2.1.40" evidence="2"/>
<dbReference type="InParanoid" id="A0A540VBX3"/>
<feature type="domain" description="Alpha-L-rhamnosidase concanavalin-like" evidence="4">
    <location>
        <begin position="335"/>
        <end position="434"/>
    </location>
</feature>
<dbReference type="PANTHER" id="PTHR33307">
    <property type="entry name" value="ALPHA-RHAMNOSIDASE (EUROFUNG)"/>
    <property type="match status" value="1"/>
</dbReference>
<protein>
    <recommendedName>
        <fullName evidence="2">alpha-L-rhamnosidase</fullName>
        <ecNumber evidence="2">3.2.1.40</ecNumber>
    </recommendedName>
</protein>
<dbReference type="AlphaFoldDB" id="A0A540VBX3"/>
<evidence type="ECO:0000313" key="9">
    <source>
        <dbReference type="Proteomes" id="UP000317371"/>
    </source>
</evidence>
<gene>
    <name evidence="8" type="ORF">FKZ61_20625</name>
</gene>
<dbReference type="InterPro" id="IPR016007">
    <property type="entry name" value="Alpha_rhamnosid"/>
</dbReference>
<dbReference type="SUPFAM" id="SSF48208">
    <property type="entry name" value="Six-hairpin glycosidases"/>
    <property type="match status" value="1"/>
</dbReference>
<evidence type="ECO:0000256" key="1">
    <source>
        <dbReference type="ARBA" id="ARBA00001445"/>
    </source>
</evidence>
<dbReference type="EMBL" id="VIGC01000037">
    <property type="protein sequence ID" value="TQE93553.1"/>
    <property type="molecule type" value="Genomic_DNA"/>
</dbReference>
<dbReference type="InterPro" id="IPR012341">
    <property type="entry name" value="6hp_glycosidase-like_sf"/>
</dbReference>
<dbReference type="Pfam" id="PF08531">
    <property type="entry name" value="Bac_rhamnosid_N"/>
    <property type="match status" value="1"/>
</dbReference>
<sequence>MAETRGTIEQVIRLRCEYKDNPIGIDVAAPRLSWQLQASGRQVRQSAYQIQVAEDADALAAERDLHWDSGKVLSPDSIHQPYQGPPLQSGRRYHWRVRVWDSLDRPSAWSQVAFWEMGLLAPGDWRARWITPDLPEDPSTSQPCPMLRTRFAVDGAVRRARLYVTSLGLYECELNGQRVGDQVLTPGWTSYDHRLQYQTYDVTDLLQSGENGLGVLLGDGWYRGYLGFEGQRNLYGDKLALFLQLRIEYADGRIQEVVSDEGWRASTGPLLTADIYNGEVYDARLEKPGWSQAGYDDSDWAGVQVLAAPSARLVAPAGPPVRRIQELRPVAILHSPKGETIFDFGQNMVGWIRLRVQGPAGTVVTLRHAEVLDQEGNLYVANLRSARQTVTYTLKGEGVELYEPRFTFQGFRYVAVEGYPGTPDLDSLTGIVVHSDMAPTGHFACSDPLINQLQHNIVWGQKGNFVDVPTDCPQRDERLGWTGDAQVFIRTACFNMDVAAFFTKWLQDLAADQAPDGSVPFVVPDVLTRRPDPLRAVGGFSGRGSSAWGDAAVICPWTIYLCYGDRRILEQQYESMVGWVEFMTRQAGNDYIWDSGFHFGDWLAIFPEANPLMPAPKTSTALIATAFFAYSTRLLAECAAALGKTADAERYQDRYERIRAAFRAEFASRLGRIDAETQTDYVLPLMFDLLSEEEQRLAVRRLVADIRARHYHLSTGFVGTPYLCHVLTRHGYLDVAYNLLKQRTFPSWLYPIKRGATTIWERWDGIKPDGSFQDEGMNSFNHYAYGAIGEWLYRVVAGIEADPAEPGYRHILIQPQPGGAFTFVEASLQSMYGEIRSAWRVDEAGFTLEVTVPANAWATVWVPARDLAQVRLDGVPLAEAPDAANVRNEGSRVACDVGSGTYQFTSSHLRLDKAWMDACQAVALTPASRLVDLLSDPDARAILEKHMGDGFAELTNMRWGARLSLEQVATARPDLIPPALLETMAAALARL</sequence>
<feature type="domain" description="Alpha-L-rhamnosidase C-terminal" evidence="7">
    <location>
        <begin position="798"/>
        <end position="867"/>
    </location>
</feature>
<dbReference type="InterPro" id="IPR008902">
    <property type="entry name" value="Rhamnosid_concanavalin"/>
</dbReference>
<dbReference type="Pfam" id="PF17390">
    <property type="entry name" value="Bac_rhamnosid_C"/>
    <property type="match status" value="1"/>
</dbReference>
<dbReference type="GO" id="GO:0005975">
    <property type="term" value="P:carbohydrate metabolic process"/>
    <property type="evidence" value="ECO:0007669"/>
    <property type="project" value="InterPro"/>
</dbReference>
<evidence type="ECO:0000259" key="5">
    <source>
        <dbReference type="Pfam" id="PF08531"/>
    </source>
</evidence>
<dbReference type="InterPro" id="IPR035396">
    <property type="entry name" value="Bac_rhamnosid6H"/>
</dbReference>
<dbReference type="InterPro" id="IPR013737">
    <property type="entry name" value="Bac_rhamnosid_N"/>
</dbReference>
<dbReference type="RefSeq" id="WP_141612061.1">
    <property type="nucleotide sequence ID" value="NZ_VIGC02000037.1"/>
</dbReference>
<dbReference type="PANTHER" id="PTHR33307:SF6">
    <property type="entry name" value="ALPHA-RHAMNOSIDASE (EUROFUNG)-RELATED"/>
    <property type="match status" value="1"/>
</dbReference>